<evidence type="ECO:0000259" key="1">
    <source>
        <dbReference type="Pfam" id="PF08672"/>
    </source>
</evidence>
<sequence length="112" mass="12288">MLQGIIAEIENDVFTPALGSSSNQFTSLDSVEDSEIESSLKPDAIESSWIYIKGLLSANSMELDRLHSLLNLSQGCSSNDVTYLSIKRLELLLETKVKSKELSLSNGIYCLS</sequence>
<dbReference type="InterPro" id="IPR014786">
    <property type="entry name" value="ANAPC2_C"/>
</dbReference>
<accession>A0AAV7JIJ7</accession>
<keyword evidence="3" id="KW-1185">Reference proteome</keyword>
<dbReference type="Proteomes" id="UP001165289">
    <property type="component" value="Unassembled WGS sequence"/>
</dbReference>
<protein>
    <recommendedName>
        <fullName evidence="1">Anaphase-promoting complex subunit 2 C-terminal domain-containing protein</fullName>
    </recommendedName>
</protein>
<evidence type="ECO:0000313" key="2">
    <source>
        <dbReference type="EMBL" id="KAI6648341.1"/>
    </source>
</evidence>
<proteinExistence type="predicted"/>
<evidence type="ECO:0000313" key="3">
    <source>
        <dbReference type="Proteomes" id="UP001165289"/>
    </source>
</evidence>
<dbReference type="EMBL" id="JAKMXF010000332">
    <property type="protein sequence ID" value="KAI6648341.1"/>
    <property type="molecule type" value="Genomic_DNA"/>
</dbReference>
<dbReference type="InterPro" id="IPR036388">
    <property type="entry name" value="WH-like_DNA-bd_sf"/>
</dbReference>
<organism evidence="2 3">
    <name type="scientific">Oopsacas minuta</name>
    <dbReference type="NCBI Taxonomy" id="111878"/>
    <lineage>
        <taxon>Eukaryota</taxon>
        <taxon>Metazoa</taxon>
        <taxon>Porifera</taxon>
        <taxon>Hexactinellida</taxon>
        <taxon>Hexasterophora</taxon>
        <taxon>Lyssacinosida</taxon>
        <taxon>Leucopsacidae</taxon>
        <taxon>Oopsacas</taxon>
    </lineage>
</organism>
<name>A0AAV7JIJ7_9METZ</name>
<dbReference type="Gene3D" id="1.10.10.10">
    <property type="entry name" value="Winged helix-like DNA-binding domain superfamily/Winged helix DNA-binding domain"/>
    <property type="match status" value="1"/>
</dbReference>
<dbReference type="AlphaFoldDB" id="A0AAV7JIJ7"/>
<feature type="domain" description="Anaphase-promoting complex subunit 2 C-terminal" evidence="1">
    <location>
        <begin position="51"/>
        <end position="109"/>
    </location>
</feature>
<dbReference type="Pfam" id="PF08672">
    <property type="entry name" value="ANAPC2"/>
    <property type="match status" value="1"/>
</dbReference>
<gene>
    <name evidence="2" type="ORF">LOD99_12150</name>
</gene>
<reference evidence="2 3" key="1">
    <citation type="journal article" date="2023" name="BMC Biol.">
        <title>The compact genome of the sponge Oopsacas minuta (Hexactinellida) is lacking key metazoan core genes.</title>
        <authorList>
            <person name="Santini S."/>
            <person name="Schenkelaars Q."/>
            <person name="Jourda C."/>
            <person name="Duchesne M."/>
            <person name="Belahbib H."/>
            <person name="Rocher C."/>
            <person name="Selva M."/>
            <person name="Riesgo A."/>
            <person name="Vervoort M."/>
            <person name="Leys S.P."/>
            <person name="Kodjabachian L."/>
            <person name="Le Bivic A."/>
            <person name="Borchiellini C."/>
            <person name="Claverie J.M."/>
            <person name="Renard E."/>
        </authorList>
    </citation>
    <scope>NUCLEOTIDE SEQUENCE [LARGE SCALE GENOMIC DNA]</scope>
    <source>
        <strain evidence="2">SPO-2</strain>
    </source>
</reference>
<comment type="caution">
    <text evidence="2">The sequence shown here is derived from an EMBL/GenBank/DDBJ whole genome shotgun (WGS) entry which is preliminary data.</text>
</comment>